<organism evidence="1 2">
    <name type="scientific">Chryseobacterium panacisoli</name>
    <dbReference type="NCBI Taxonomy" id="1807141"/>
    <lineage>
        <taxon>Bacteria</taxon>
        <taxon>Pseudomonadati</taxon>
        <taxon>Bacteroidota</taxon>
        <taxon>Flavobacteriia</taxon>
        <taxon>Flavobacteriales</taxon>
        <taxon>Weeksellaceae</taxon>
        <taxon>Chryseobacterium group</taxon>
        <taxon>Chryseobacterium</taxon>
    </lineage>
</organism>
<dbReference type="OrthoDB" id="9814627at2"/>
<keyword evidence="1" id="KW-0614">Plasmid</keyword>
<sequence length="1032" mass="117103">MKRLYSLILLIMLTGFSFQLQGQGLNFKPVNIKSPESYSYERMGNIPINMNRGTIDLNIPLLDINIDGFSSSISLGYDSSGFIPTKKSGFAGLNWSINASGAITREVRGIPDDFTTVQSASLNGFLSAIAYNKSANDIYTKNFQLSIGLSTPWPGIFNGSVSSELESDKYNFNFLGISGYFTLSNDGTPLIRSNDPNLVVDISGYSQQWVAEQTNCKPEISSFKIIDGNGNKYYFGGRYDNLELSSDLGNYQTNQGAYIGDADFTITSWYLNKVELNNGRTIKYTYNEDDPIGAGSNYCTQKNAMPHLTNAGSFNFSFDINRYFYQEAQNTTAQYDYSWAGYSVSGSSQSSTWQSPYIRINLTKKAMLKEINVDNLYTIFFTYDTYNDDLGYKSYKLKKIEEKYQNNITKTIDFTISPKGSSKRRWLLTALKINNKDYGFEYYKDTSFPDDATRGVDYWGYYNGKPETNMMIPDYKFYANTGDTEILSNNRNVDSNFNDIGLLKKVIYPTKGYTEFFYEPNTFSSRLMKNSTTAFFPQIGNETGIASGMRIQKMIDNADNIIPVVKTYKYTKDLNSIESSGILKSLYSFVDYVEYKQSAPGGYTLKKELKQTGSNIELQAYSSSNIEYSNVFEYVDGQVQKQHTFSTYKTNPDILNSNNYFVQIHIPQFNYDHTLQDYLKNKETDLEDRSFTRGKLIQEDYYKDNTVIKTVKMNYGFIDKDYCKNFSKNNILALNCRNVNQDYTTRVKKISNAWELFQKEFVKPYALISLQIEEKNIGGNLITQNGYVYDDISYLNNNKINTTFSDGKIVSTEKKFAQSLNKPALINLNMTGIPLQEITSQTVGVANNFLSKIEHVYPDSLPTIQGGNLMVPLSILSYDLQNIATSRTEIFYDKYDPKGNLQQFTTKDGLSTVIIWGYNLTQPIAKIEGAKLTDIQQSLIDSIVTASNTDASATPNNDETSFLSVLNTFRDSLPNYQITTYTYDPLVGVRSITPPSGIREVYLYDSANRLKEIRGNSQAGNLLKEFKYNYKQ</sequence>
<evidence type="ECO:0000313" key="1">
    <source>
        <dbReference type="EMBL" id="TZF99110.1"/>
    </source>
</evidence>
<gene>
    <name evidence="1" type="ORF">FW781_04065</name>
</gene>
<name>A0A5D8ZX53_9FLAO</name>
<comment type="caution">
    <text evidence="1">The sequence shown here is derived from an EMBL/GenBank/DDBJ whole genome shotgun (WGS) entry which is preliminary data.</text>
</comment>
<reference evidence="1 2" key="1">
    <citation type="submission" date="2019-08" db="EMBL/GenBank/DDBJ databases">
        <title>Draft genome sequence of Chryseobacterium sp. Gsoil 183.</title>
        <authorList>
            <person name="Im W.-T."/>
        </authorList>
    </citation>
    <scope>NUCLEOTIDE SEQUENCE [LARGE SCALE GENOMIC DNA]</scope>
    <source>
        <strain evidence="1 2">Gsoil 183</strain>
        <plasmid evidence="1">unnamed1</plasmid>
    </source>
</reference>
<accession>A0A5D8ZX53</accession>
<dbReference type="AlphaFoldDB" id="A0A5D8ZX53"/>
<evidence type="ECO:0000313" key="2">
    <source>
        <dbReference type="Proteomes" id="UP000323884"/>
    </source>
</evidence>
<protein>
    <recommendedName>
        <fullName evidence="3">YD repeat-containing protein</fullName>
    </recommendedName>
</protein>
<dbReference type="RefSeq" id="WP_149386239.1">
    <property type="nucleotide sequence ID" value="NZ_VTRU01000001.1"/>
</dbReference>
<keyword evidence="2" id="KW-1185">Reference proteome</keyword>
<dbReference type="Proteomes" id="UP000323884">
    <property type="component" value="Unassembled WGS sequence"/>
</dbReference>
<proteinExistence type="predicted"/>
<dbReference type="EMBL" id="VTRU01000001">
    <property type="protein sequence ID" value="TZF99110.1"/>
    <property type="molecule type" value="Genomic_DNA"/>
</dbReference>
<evidence type="ECO:0008006" key="3">
    <source>
        <dbReference type="Google" id="ProtNLM"/>
    </source>
</evidence>
<geneLocation type="plasmid" evidence="1">
    <name>unnamed1</name>
</geneLocation>